<evidence type="ECO:0000256" key="3">
    <source>
        <dbReference type="SAM" id="MobiDB-lite"/>
    </source>
</evidence>
<evidence type="ECO:0000256" key="1">
    <source>
        <dbReference type="ARBA" id="ARBA00023157"/>
    </source>
</evidence>
<keyword evidence="4" id="KW-0812">Transmembrane</keyword>
<dbReference type="Proteomes" id="UP000007494">
    <property type="component" value="Chromosome VI"/>
</dbReference>
<dbReference type="OMA" id="DICENGN"/>
<dbReference type="GO" id="GO:0005509">
    <property type="term" value="F:calcium ion binding"/>
    <property type="evidence" value="ECO:0007669"/>
    <property type="project" value="InterPro"/>
</dbReference>
<reference evidence="8" key="3">
    <citation type="journal article" date="2012" name="PLoS Pathog.">
        <title>Comparative genomics of the apicomplexan parasites Toxoplasma gondii and Neospora caninum: Coccidia differing in host range and transmission strategy.</title>
        <authorList>
            <person name="Reid A.J."/>
            <person name="Vermont S.J."/>
            <person name="Cotton J.A."/>
            <person name="Harris D."/>
            <person name="Hill-Cawthorne G.A."/>
            <person name="Konen-Waisman S."/>
            <person name="Latham S.M."/>
            <person name="Mourier T."/>
            <person name="Norton R."/>
            <person name="Quail M.A."/>
            <person name="Sanders M."/>
            <person name="Shanmugam D."/>
            <person name="Sohal A."/>
            <person name="Wasmuth J.D."/>
            <person name="Brunk B."/>
            <person name="Grigg M.E."/>
            <person name="Howard J.C."/>
            <person name="Parkinson J."/>
            <person name="Roos D.S."/>
            <person name="Trees A.J."/>
            <person name="Berriman M."/>
            <person name="Pain A."/>
            <person name="Wastling J.M."/>
        </authorList>
    </citation>
    <scope>NUCLEOTIDE SEQUENCE [LARGE SCALE GENOMIC DNA]</scope>
    <source>
        <strain evidence="8">Liverpool</strain>
    </source>
</reference>
<evidence type="ECO:0000313" key="8">
    <source>
        <dbReference type="Proteomes" id="UP000007494"/>
    </source>
</evidence>
<evidence type="ECO:0000256" key="4">
    <source>
        <dbReference type="SAM" id="Phobius"/>
    </source>
</evidence>
<protein>
    <submittedName>
        <fullName evidence="7">Microneme protein, putative</fullName>
    </submittedName>
</protein>
<feature type="disulfide bond" evidence="2">
    <location>
        <begin position="188"/>
        <end position="205"/>
    </location>
</feature>
<dbReference type="EMBL" id="FR823387">
    <property type="protein sequence ID" value="CBZ51767.1"/>
    <property type="molecule type" value="Genomic_DNA"/>
</dbReference>
<dbReference type="SMART" id="SM00179">
    <property type="entry name" value="EGF_CA"/>
    <property type="match status" value="2"/>
</dbReference>
<evidence type="ECO:0000256" key="2">
    <source>
        <dbReference type="PROSITE-ProRule" id="PRU00076"/>
    </source>
</evidence>
<keyword evidence="2" id="KW-0245">EGF-like domain</keyword>
<dbReference type="SMART" id="SM00181">
    <property type="entry name" value="EGF"/>
    <property type="match status" value="4"/>
</dbReference>
<name>F0VDH4_NEOCL</name>
<dbReference type="PROSITE" id="PS50026">
    <property type="entry name" value="EGF_3"/>
    <property type="match status" value="1"/>
</dbReference>
<reference evidence="7" key="4">
    <citation type="journal article" date="2015" name="PLoS ONE">
        <title>Comprehensive Evaluation of Toxoplasma gondii VEG and Neospora caninum LIV Genomes with Tachyzoite Stage Transcriptome and Proteome Defines Novel Transcript Features.</title>
        <authorList>
            <person name="Ramaprasad A."/>
            <person name="Mourier T."/>
            <person name="Naeem R."/>
            <person name="Malas T.B."/>
            <person name="Moussa E."/>
            <person name="Panigrahi A."/>
            <person name="Vermont S.J."/>
            <person name="Otto T.D."/>
            <person name="Wastling J."/>
            <person name="Pain A."/>
        </authorList>
    </citation>
    <scope>NUCLEOTIDE SEQUENCE</scope>
    <source>
        <strain evidence="7">Liverpool</strain>
    </source>
</reference>
<reference evidence="6" key="2">
    <citation type="submission" date="2011-03" db="EMBL/GenBank/DDBJ databases">
        <title>Comparative genomics and transcriptomics of Neospora caninum and Toxoplasma gondii.</title>
        <authorList>
            <person name="Reid A.J."/>
            <person name="Sohal A."/>
            <person name="Harris D."/>
            <person name="Quail M."/>
            <person name="Sanders M."/>
            <person name="Berriman M."/>
            <person name="Wastling J.M."/>
            <person name="Pain A."/>
        </authorList>
    </citation>
    <scope>NUCLEOTIDE SEQUENCE</scope>
    <source>
        <strain evidence="6">Liverpool</strain>
    </source>
</reference>
<evidence type="ECO:0000313" key="6">
    <source>
        <dbReference type="EMBL" id="CBZ51767.1"/>
    </source>
</evidence>
<feature type="compositionally biased region" description="Basic and acidic residues" evidence="3">
    <location>
        <begin position="8"/>
        <end position="21"/>
    </location>
</feature>
<keyword evidence="4" id="KW-0472">Membrane</keyword>
<dbReference type="AlphaFoldDB" id="F0VDH4"/>
<keyword evidence="1 2" id="KW-1015">Disulfide bond</keyword>
<dbReference type="GeneID" id="13444318"/>
<reference evidence="6" key="1">
    <citation type="submission" date="2011-02" db="EMBL/GenBank/DDBJ databases">
        <authorList>
            <person name="Aslett M."/>
        </authorList>
    </citation>
    <scope>NUCLEOTIDE SEQUENCE</scope>
    <source>
        <strain evidence="6">Liverpool</strain>
    </source>
</reference>
<evidence type="ECO:0000259" key="5">
    <source>
        <dbReference type="PROSITE" id="PS50026"/>
    </source>
</evidence>
<dbReference type="Gene3D" id="2.90.20.10">
    <property type="entry name" value="Plasmodium vivax P25 domain"/>
    <property type="match status" value="1"/>
</dbReference>
<feature type="transmembrane region" description="Helical" evidence="4">
    <location>
        <begin position="38"/>
        <end position="62"/>
    </location>
</feature>
<organism evidence="6 8">
    <name type="scientific">Neospora caninum (strain Liverpool)</name>
    <dbReference type="NCBI Taxonomy" id="572307"/>
    <lineage>
        <taxon>Eukaryota</taxon>
        <taxon>Sar</taxon>
        <taxon>Alveolata</taxon>
        <taxon>Apicomplexa</taxon>
        <taxon>Conoidasida</taxon>
        <taxon>Coccidia</taxon>
        <taxon>Eucoccidiorida</taxon>
        <taxon>Eimeriorina</taxon>
        <taxon>Sarcocystidae</taxon>
        <taxon>Neospora</taxon>
    </lineage>
</organism>
<dbReference type="InterPro" id="IPR001881">
    <property type="entry name" value="EGF-like_Ca-bd_dom"/>
</dbReference>
<dbReference type="OrthoDB" id="283575at2759"/>
<feature type="domain" description="EGF-like" evidence="5">
    <location>
        <begin position="179"/>
        <end position="217"/>
    </location>
</feature>
<proteinExistence type="predicted"/>
<dbReference type="EMBL" id="LN714480">
    <property type="protein sequence ID" value="CEL65724.1"/>
    <property type="molecule type" value="Genomic_DNA"/>
</dbReference>
<sequence>MAGANKAIRRDEVSSAREVDGHVGSPTPSSHAGLISRFCTGAVLLLALSQVFCFLVISVFGFEDLPSQSEWVCRIAEAGQRCGDVFKNEVTHDKGAICRPGDCCARTAISSSGNLGDICTSDKFQCRNHKDPFSYGKCDLKNQCHKCSKNSKCHEDTSENGGVWCQCPPGGQGTGITCNIDPCKGNPCNNGICSQKKNNPSEFECQCYPGYTLVEDNLGRYKACVDYCGTGICGEGALRCINGESQHMCICKKGYVNQRLNGFDTCVKPDLCSVQPCGRPNAVVSCKTTSATTYDCECQAGFKKQKLNGRPYCAAAV</sequence>
<dbReference type="RefSeq" id="XP_003881800.1">
    <property type="nucleotide sequence ID" value="XM_003881751.1"/>
</dbReference>
<evidence type="ECO:0000313" key="7">
    <source>
        <dbReference type="EMBL" id="CEL65724.1"/>
    </source>
</evidence>
<accession>F0VDH4</accession>
<dbReference type="InParanoid" id="F0VDH4"/>
<feature type="disulfide bond" evidence="2">
    <location>
        <begin position="183"/>
        <end position="193"/>
    </location>
</feature>
<feature type="region of interest" description="Disordered" evidence="3">
    <location>
        <begin position="1"/>
        <end position="30"/>
    </location>
</feature>
<dbReference type="VEuPathDB" id="ToxoDB:NCLIV_015590"/>
<gene>
    <name evidence="7" type="ORF">BN1204_015590</name>
    <name evidence="6" type="ORF">NCLIV_015590</name>
</gene>
<dbReference type="InterPro" id="IPR000742">
    <property type="entry name" value="EGF"/>
</dbReference>
<keyword evidence="4" id="KW-1133">Transmembrane helix</keyword>
<comment type="caution">
    <text evidence="2">Lacks conserved residue(s) required for the propagation of feature annotation.</text>
</comment>
<dbReference type="eggNOG" id="ENOG502QYVW">
    <property type="taxonomic scope" value="Eukaryota"/>
</dbReference>
<keyword evidence="8" id="KW-1185">Reference proteome</keyword>